<comment type="caution">
    <text evidence="1">The sequence shown here is derived from an EMBL/GenBank/DDBJ whole genome shotgun (WGS) entry which is preliminary data.</text>
</comment>
<dbReference type="EMBL" id="JBHLWN010000068">
    <property type="protein sequence ID" value="MFC0214089.1"/>
    <property type="molecule type" value="Genomic_DNA"/>
</dbReference>
<proteinExistence type="predicted"/>
<dbReference type="Proteomes" id="UP001589776">
    <property type="component" value="Unassembled WGS sequence"/>
</dbReference>
<organism evidence="1 2">
    <name type="scientific">Paenibacillus chartarius</name>
    <dbReference type="NCBI Taxonomy" id="747481"/>
    <lineage>
        <taxon>Bacteria</taxon>
        <taxon>Bacillati</taxon>
        <taxon>Bacillota</taxon>
        <taxon>Bacilli</taxon>
        <taxon>Bacillales</taxon>
        <taxon>Paenibacillaceae</taxon>
        <taxon>Paenibacillus</taxon>
    </lineage>
</organism>
<evidence type="ECO:0000313" key="1">
    <source>
        <dbReference type="EMBL" id="MFC0214089.1"/>
    </source>
</evidence>
<dbReference type="Pfam" id="PF12788">
    <property type="entry name" value="YmaF"/>
    <property type="match status" value="1"/>
</dbReference>
<sequence length="143" mass="15939">MLRKVPCLKPDWRRHPPHTHAFGAFTSVEEGHRHRLLGYVYAANGSAYDGHFHYFQGITEAAAGHTHRYYDRTGPAIPLPDGSHYHTVSDVTYYNYTKPVQAQGTGGTPLTGGVVYAEGGRERHRHTFEAVTSRNLGDPPPGW</sequence>
<evidence type="ECO:0000313" key="2">
    <source>
        <dbReference type="Proteomes" id="UP001589776"/>
    </source>
</evidence>
<accession>A0ABV6DN70</accession>
<reference evidence="1 2" key="1">
    <citation type="submission" date="2024-09" db="EMBL/GenBank/DDBJ databases">
        <authorList>
            <person name="Sun Q."/>
            <person name="Mori K."/>
        </authorList>
    </citation>
    <scope>NUCLEOTIDE SEQUENCE [LARGE SCALE GENOMIC DNA]</scope>
    <source>
        <strain evidence="1 2">CCM 7759</strain>
    </source>
</reference>
<name>A0ABV6DN70_9BACL</name>
<dbReference type="RefSeq" id="WP_377471426.1">
    <property type="nucleotide sequence ID" value="NZ_JBHLWN010000068.1"/>
</dbReference>
<gene>
    <name evidence="1" type="ORF">ACFFK0_16805</name>
</gene>
<keyword evidence="2" id="KW-1185">Reference proteome</keyword>
<protein>
    <submittedName>
        <fullName evidence="1">YmaF family protein</fullName>
    </submittedName>
</protein>
<dbReference type="InterPro" id="IPR024307">
    <property type="entry name" value="YmaF"/>
</dbReference>